<feature type="region of interest" description="Disordered" evidence="1">
    <location>
        <begin position="509"/>
        <end position="629"/>
    </location>
</feature>
<evidence type="ECO:0000313" key="2">
    <source>
        <dbReference type="EMBL" id="KAG9230464.1"/>
    </source>
</evidence>
<feature type="region of interest" description="Disordered" evidence="1">
    <location>
        <begin position="793"/>
        <end position="860"/>
    </location>
</feature>
<dbReference type="PANTHER" id="PTHR45691">
    <property type="entry name" value="PROTEIN DIAPHANOUS"/>
    <property type="match status" value="1"/>
</dbReference>
<feature type="compositionally biased region" description="Pro residues" evidence="1">
    <location>
        <begin position="253"/>
        <end position="273"/>
    </location>
</feature>
<sequence length="933" mass="102918">MDTRLVDDQLKSVASYGGQISSVFHQYALIANKIPKGFEGATNILDATVATLRQVSGLFEDQVSSLKNPSRNSYFNSQGNQYVQRLVEECAKSLMRVSPIITDACLPYKEFRAKFKRDKILAKGQETKVSYSELKIDQKILLAKLEKARWSLAGETIDAITSRLYDLQLHILLVFQVVTVGAISKNLSDGKDDVQAIVTFYDRIHRTANLVGVKAPKSIKRETISLSSDDDSSSFSESSLPPSTSRRKKARFQPPPPPPPPPPKTLFPLPPPHHLGLMSQQPPPPPPPPMPSMLLNPPMPAPHIINPPSYTDSASTKTPKTTEKDEKTPEKAVGETESSDEEDVEVVKPEPRLFKSKSNGFTFKLRSLFRSKQSLAAEMQQALCDTDSYLMAFVVQGHGCRLVPHSVFHSLEATHMRTILSQLNDDTWYKTFASLSSIENNVLGRILRPQDLPQRQMVVLKAIIEEGKPSAWMALARQPRRRTPAPAPMLPCRTILAILRAPLVDGKPVFPNDSRLPPPPPPPPFTMGPIGFPPQPPPFVMGGGPSSVAKSALRPPPPGPPPAPGMWSNRTTTDLTPTPPGVIPRPAVGATPLGGPPPGPPRPYYGPPPPPPAAAGPPAGPPIGPPSASKSIHLSDITLLDDAAAELALTSYNEYTMRMCDKEQPNIPRSWLRTAITLEVADKMQVKQRAEQFVRVGGNVTRIKMRLTDEQADQITRLMDDLRASERDFRFEWFLAELSLYDRIGEIRDLFAETPNTAAARATVIHLIAKRTLKPHYRPLETYNALIRASPYQSYGRGPPPPSAPHPIPHGLPPYRGPPYGPRPGGPTRVITPAVKKNRLGRYSSSSDSSFSSDTSDYDSDSSVRIVRKNLRRVRIRKQLSRCRADSDDDIEDDPIRINLSLKKGEEDGLVRTLLNMWTPMEEEKGMEVVVVA</sequence>
<feature type="compositionally biased region" description="Basic and acidic residues" evidence="1">
    <location>
        <begin position="320"/>
        <end position="334"/>
    </location>
</feature>
<feature type="compositionally biased region" description="Low complexity" evidence="1">
    <location>
        <begin position="233"/>
        <end position="244"/>
    </location>
</feature>
<dbReference type="GO" id="GO:0005884">
    <property type="term" value="C:actin filament"/>
    <property type="evidence" value="ECO:0007669"/>
    <property type="project" value="TreeGrafter"/>
</dbReference>
<dbReference type="OrthoDB" id="3565233at2759"/>
<name>A0A9P7YB60_9HELO</name>
<evidence type="ECO:0000256" key="1">
    <source>
        <dbReference type="SAM" id="MobiDB-lite"/>
    </source>
</evidence>
<feature type="compositionally biased region" description="Low complexity" evidence="1">
    <location>
        <begin position="844"/>
        <end position="855"/>
    </location>
</feature>
<gene>
    <name evidence="2" type="ORF">BJ875DRAFT_487931</name>
</gene>
<reference evidence="2" key="1">
    <citation type="journal article" date="2021" name="IMA Fungus">
        <title>Genomic characterization of three marine fungi, including Emericellopsis atlantica sp. nov. with signatures of a generalist lifestyle and marine biomass degradation.</title>
        <authorList>
            <person name="Hagestad O.C."/>
            <person name="Hou L."/>
            <person name="Andersen J.H."/>
            <person name="Hansen E.H."/>
            <person name="Altermark B."/>
            <person name="Li C."/>
            <person name="Kuhnert E."/>
            <person name="Cox R.J."/>
            <person name="Crous P.W."/>
            <person name="Spatafora J.W."/>
            <person name="Lail K."/>
            <person name="Amirebrahimi M."/>
            <person name="Lipzen A."/>
            <person name="Pangilinan J."/>
            <person name="Andreopoulos W."/>
            <person name="Hayes R.D."/>
            <person name="Ng V."/>
            <person name="Grigoriev I.V."/>
            <person name="Jackson S.A."/>
            <person name="Sutton T.D.S."/>
            <person name="Dobson A.D.W."/>
            <person name="Rama T."/>
        </authorList>
    </citation>
    <scope>NUCLEOTIDE SEQUENCE</scope>
    <source>
        <strain evidence="2">TRa018bII</strain>
    </source>
</reference>
<keyword evidence="3" id="KW-1185">Reference proteome</keyword>
<feature type="compositionally biased region" description="Pro residues" evidence="1">
    <location>
        <begin position="516"/>
        <end position="539"/>
    </location>
</feature>
<dbReference type="EMBL" id="MU251670">
    <property type="protein sequence ID" value="KAG9230464.1"/>
    <property type="molecule type" value="Genomic_DNA"/>
</dbReference>
<dbReference type="AlphaFoldDB" id="A0A9P7YB60"/>
<dbReference type="InterPro" id="IPR051412">
    <property type="entry name" value="Formin_Homology_Diaphanous_sf"/>
</dbReference>
<feature type="compositionally biased region" description="Pro residues" evidence="1">
    <location>
        <begin position="281"/>
        <end position="301"/>
    </location>
</feature>
<organism evidence="2 3">
    <name type="scientific">Amylocarpus encephaloides</name>
    <dbReference type="NCBI Taxonomy" id="45428"/>
    <lineage>
        <taxon>Eukaryota</taxon>
        <taxon>Fungi</taxon>
        <taxon>Dikarya</taxon>
        <taxon>Ascomycota</taxon>
        <taxon>Pezizomycotina</taxon>
        <taxon>Leotiomycetes</taxon>
        <taxon>Helotiales</taxon>
        <taxon>Helotiales incertae sedis</taxon>
        <taxon>Amylocarpus</taxon>
    </lineage>
</organism>
<feature type="compositionally biased region" description="Pro residues" evidence="1">
    <location>
        <begin position="798"/>
        <end position="825"/>
    </location>
</feature>
<dbReference type="PANTHER" id="PTHR45691:SF6">
    <property type="entry name" value="PROTEIN DIAPHANOUS"/>
    <property type="match status" value="1"/>
</dbReference>
<protein>
    <submittedName>
        <fullName evidence="2">Uncharacterized protein</fullName>
    </submittedName>
</protein>
<comment type="caution">
    <text evidence="2">The sequence shown here is derived from an EMBL/GenBank/DDBJ whole genome shotgun (WGS) entry which is preliminary data.</text>
</comment>
<evidence type="ECO:0000313" key="3">
    <source>
        <dbReference type="Proteomes" id="UP000824998"/>
    </source>
</evidence>
<feature type="compositionally biased region" description="Pro residues" evidence="1">
    <location>
        <begin position="554"/>
        <end position="564"/>
    </location>
</feature>
<dbReference type="GO" id="GO:0030041">
    <property type="term" value="P:actin filament polymerization"/>
    <property type="evidence" value="ECO:0007669"/>
    <property type="project" value="TreeGrafter"/>
</dbReference>
<dbReference type="Proteomes" id="UP000824998">
    <property type="component" value="Unassembled WGS sequence"/>
</dbReference>
<feature type="region of interest" description="Disordered" evidence="1">
    <location>
        <begin position="224"/>
        <end position="347"/>
    </location>
</feature>
<accession>A0A9P7YB60</accession>
<proteinExistence type="predicted"/>
<feature type="compositionally biased region" description="Pro residues" evidence="1">
    <location>
        <begin position="594"/>
        <end position="625"/>
    </location>
</feature>